<reference evidence="2 3" key="1">
    <citation type="submission" date="2015-01" db="EMBL/GenBank/DDBJ databases">
        <title>Genome Assembly of Bacillus badius MTCC 1458.</title>
        <authorList>
            <person name="Verma A."/>
            <person name="Khatri I."/>
            <person name="Mual P."/>
            <person name="Subramanian S."/>
            <person name="Krishnamurthi S."/>
        </authorList>
    </citation>
    <scope>NUCLEOTIDE SEQUENCE [LARGE SCALE GENOMIC DNA]</scope>
    <source>
        <strain evidence="2 3">MTCC 1458</strain>
    </source>
</reference>
<keyword evidence="1" id="KW-1133">Transmembrane helix</keyword>
<keyword evidence="3" id="KW-1185">Reference proteome</keyword>
<gene>
    <name evidence="2" type="ORF">SD77_1687</name>
</gene>
<comment type="caution">
    <text evidence="2">The sequence shown here is derived from an EMBL/GenBank/DDBJ whole genome shotgun (WGS) entry which is preliminary data.</text>
</comment>
<dbReference type="RefSeq" id="WP_041114253.1">
    <property type="nucleotide sequence ID" value="NZ_BSSZ01000009.1"/>
</dbReference>
<sequence length="67" mass="7369">MNINKYLTGFLAGYMICLLLVYLAFDYFSWSFTAGSLAGAALFALLIKRGGEKRPQVSITAKPVRCS</sequence>
<evidence type="ECO:0000256" key="1">
    <source>
        <dbReference type="SAM" id="Phobius"/>
    </source>
</evidence>
<organism evidence="2 3">
    <name type="scientific">Bacillus badius</name>
    <dbReference type="NCBI Taxonomy" id="1455"/>
    <lineage>
        <taxon>Bacteria</taxon>
        <taxon>Bacillati</taxon>
        <taxon>Bacillota</taxon>
        <taxon>Bacilli</taxon>
        <taxon>Bacillales</taxon>
        <taxon>Bacillaceae</taxon>
        <taxon>Pseudobacillus</taxon>
    </lineage>
</organism>
<dbReference type="EMBL" id="JXLP01000016">
    <property type="protein sequence ID" value="KIL77240.1"/>
    <property type="molecule type" value="Genomic_DNA"/>
</dbReference>
<keyword evidence="1" id="KW-0472">Membrane</keyword>
<evidence type="ECO:0000313" key="3">
    <source>
        <dbReference type="Proteomes" id="UP000031982"/>
    </source>
</evidence>
<dbReference type="Proteomes" id="UP000031982">
    <property type="component" value="Unassembled WGS sequence"/>
</dbReference>
<accession>A0ABR5AR54</accession>
<feature type="transmembrane region" description="Helical" evidence="1">
    <location>
        <begin position="7"/>
        <end position="24"/>
    </location>
</feature>
<keyword evidence="1" id="KW-0812">Transmembrane</keyword>
<evidence type="ECO:0000313" key="2">
    <source>
        <dbReference type="EMBL" id="KIL77240.1"/>
    </source>
</evidence>
<proteinExistence type="predicted"/>
<protein>
    <submittedName>
        <fullName evidence="2">Uncharacterized protein</fullName>
    </submittedName>
</protein>
<name>A0ABR5AR54_BACBA</name>
<feature type="transmembrane region" description="Helical" evidence="1">
    <location>
        <begin position="30"/>
        <end position="47"/>
    </location>
</feature>